<comment type="cofactor">
    <cofactor evidence="4">
        <name>Mg(2+)</name>
        <dbReference type="ChEBI" id="CHEBI:18420"/>
    </cofactor>
</comment>
<dbReference type="GO" id="GO:0030272">
    <property type="term" value="F:5-formyltetrahydrofolate cyclo-ligase activity"/>
    <property type="evidence" value="ECO:0007669"/>
    <property type="project" value="UniProtKB-EC"/>
</dbReference>
<dbReference type="EMBL" id="JBHSGK010000021">
    <property type="protein sequence ID" value="MFC4738116.1"/>
    <property type="molecule type" value="Genomic_DNA"/>
</dbReference>
<gene>
    <name evidence="6" type="ORF">ACFO4L_16195</name>
</gene>
<protein>
    <recommendedName>
        <fullName evidence="4">5-formyltetrahydrofolate cyclo-ligase</fullName>
        <ecNumber evidence="4">6.3.3.2</ecNumber>
    </recommendedName>
</protein>
<comment type="similarity">
    <text evidence="1 4">Belongs to the 5-formyltetrahydrofolate cyclo-ligase family.</text>
</comment>
<dbReference type="NCBIfam" id="TIGR02727">
    <property type="entry name" value="MTHFS_bact"/>
    <property type="match status" value="1"/>
</dbReference>
<dbReference type="PIRSF" id="PIRSF006806">
    <property type="entry name" value="FTHF_cligase"/>
    <property type="match status" value="1"/>
</dbReference>
<evidence type="ECO:0000256" key="2">
    <source>
        <dbReference type="ARBA" id="ARBA00022741"/>
    </source>
</evidence>
<evidence type="ECO:0000313" key="7">
    <source>
        <dbReference type="Proteomes" id="UP001595896"/>
    </source>
</evidence>
<dbReference type="Proteomes" id="UP001595896">
    <property type="component" value="Unassembled WGS sequence"/>
</dbReference>
<comment type="caution">
    <text evidence="6">The sequence shown here is derived from an EMBL/GenBank/DDBJ whole genome shotgun (WGS) entry which is preliminary data.</text>
</comment>
<dbReference type="Gene3D" id="3.40.50.10420">
    <property type="entry name" value="NagB/RpiA/CoA transferase-like"/>
    <property type="match status" value="1"/>
</dbReference>
<dbReference type="RefSeq" id="WP_377910703.1">
    <property type="nucleotide sequence ID" value="NZ_JBHSGK010000021.1"/>
</dbReference>
<dbReference type="PANTHER" id="PTHR23407:SF1">
    <property type="entry name" value="5-FORMYLTETRAHYDROFOLATE CYCLO-LIGASE"/>
    <property type="match status" value="1"/>
</dbReference>
<dbReference type="PANTHER" id="PTHR23407">
    <property type="entry name" value="ATPASE INHIBITOR/5-FORMYLTETRAHYDROFOLATE CYCLO-LIGASE"/>
    <property type="match status" value="1"/>
</dbReference>
<reference evidence="7" key="1">
    <citation type="journal article" date="2019" name="Int. J. Syst. Evol. Microbiol.">
        <title>The Global Catalogue of Microorganisms (GCM) 10K type strain sequencing project: providing services to taxonomists for standard genome sequencing and annotation.</title>
        <authorList>
            <consortium name="The Broad Institute Genomics Platform"/>
            <consortium name="The Broad Institute Genome Sequencing Center for Infectious Disease"/>
            <person name="Wu L."/>
            <person name="Ma J."/>
        </authorList>
    </citation>
    <scope>NUCLEOTIDE SEQUENCE [LARGE SCALE GENOMIC DNA]</scope>
    <source>
        <strain evidence="7">JCM 12165</strain>
    </source>
</reference>
<keyword evidence="7" id="KW-1185">Reference proteome</keyword>
<keyword evidence="3 4" id="KW-0067">ATP-binding</keyword>
<evidence type="ECO:0000313" key="6">
    <source>
        <dbReference type="EMBL" id="MFC4738116.1"/>
    </source>
</evidence>
<dbReference type="InterPro" id="IPR024185">
    <property type="entry name" value="FTHF_cligase-like_sf"/>
</dbReference>
<accession>A0ABV9P0I7</accession>
<keyword evidence="2 4" id="KW-0547">Nucleotide-binding</keyword>
<organism evidence="6 7">
    <name type="scientific">Bacillus daqingensis</name>
    <dbReference type="NCBI Taxonomy" id="872396"/>
    <lineage>
        <taxon>Bacteria</taxon>
        <taxon>Bacillati</taxon>
        <taxon>Bacillota</taxon>
        <taxon>Bacilli</taxon>
        <taxon>Bacillales</taxon>
        <taxon>Bacillaceae</taxon>
        <taxon>Bacillus</taxon>
    </lineage>
</organism>
<sequence length="181" mass="20233">MDKAQLRQEMKAARQKMPADSRMGFDRQLQQSLFQHPCWIEAKTIGLTISVGTETNTAGIFKRAWLEGKRTAAPVIERGEMVFRGFSNKSELKKASFGLLEPAAGEAVSKDMLDLLIVPGLAFNDSGYRLGYGGGYFDRYLIDYKGWTVSLVYPFQLVESLPVESFDVPVEKLLIAAEEKT</sequence>
<evidence type="ECO:0000256" key="4">
    <source>
        <dbReference type="RuleBase" id="RU361279"/>
    </source>
</evidence>
<name>A0ABV9P0I7_9BACI</name>
<evidence type="ECO:0000256" key="3">
    <source>
        <dbReference type="ARBA" id="ARBA00022840"/>
    </source>
</evidence>
<comment type="catalytic activity">
    <reaction evidence="4">
        <text>(6S)-5-formyl-5,6,7,8-tetrahydrofolate + ATP = (6R)-5,10-methenyltetrahydrofolate + ADP + phosphate</text>
        <dbReference type="Rhea" id="RHEA:10488"/>
        <dbReference type="ChEBI" id="CHEBI:30616"/>
        <dbReference type="ChEBI" id="CHEBI:43474"/>
        <dbReference type="ChEBI" id="CHEBI:57455"/>
        <dbReference type="ChEBI" id="CHEBI:57457"/>
        <dbReference type="ChEBI" id="CHEBI:456216"/>
        <dbReference type="EC" id="6.3.3.2"/>
    </reaction>
</comment>
<proteinExistence type="inferred from homology"/>
<evidence type="ECO:0000256" key="1">
    <source>
        <dbReference type="ARBA" id="ARBA00010638"/>
    </source>
</evidence>
<keyword evidence="4" id="KW-0479">Metal-binding</keyword>
<keyword evidence="6" id="KW-0436">Ligase</keyword>
<keyword evidence="4" id="KW-0460">Magnesium</keyword>
<dbReference type="InterPro" id="IPR002698">
    <property type="entry name" value="FTHF_cligase"/>
</dbReference>
<dbReference type="EC" id="6.3.3.2" evidence="4"/>
<dbReference type="Pfam" id="PF01812">
    <property type="entry name" value="5-FTHF_cyc-lig"/>
    <property type="match status" value="1"/>
</dbReference>
<feature type="region of interest" description="Disordered" evidence="5">
    <location>
        <begin position="1"/>
        <end position="21"/>
    </location>
</feature>
<dbReference type="SUPFAM" id="SSF100950">
    <property type="entry name" value="NagB/RpiA/CoA transferase-like"/>
    <property type="match status" value="1"/>
</dbReference>
<evidence type="ECO:0000256" key="5">
    <source>
        <dbReference type="SAM" id="MobiDB-lite"/>
    </source>
</evidence>
<dbReference type="InterPro" id="IPR037171">
    <property type="entry name" value="NagB/RpiA_transferase-like"/>
</dbReference>